<protein>
    <submittedName>
        <fullName evidence="4">Site-specific DNA-methyltransferase</fullName>
    </submittedName>
</protein>
<keyword evidence="5" id="KW-1185">Reference proteome</keyword>
<sequence length="412" mass="47884">MYIDPPYNTESSLSDGNSLKNGEKDDIAASKFIYRDKFSRTGWLNMMSERLRMAKNLLKEDGVIFVSIDDTEQAYLKVLMDEIFGEENFVANIIWQNKYTISNDKKNGITIQNEYIIMFSKNEKTLKLLNKPLRDEYIDKTYKNPDNDSRGLYMTVQMFKKKNPKSYEVISPSGIKFNLPWNFSKETFLKLQSDNRIYWGKNNDSIPRKKVFLSESKGSGNVNLIWDGKNNGYTADGSSLIEKILVDKNKFLYPKPITLIIQLLKMFDQDIRVLDFFAGSGTTGHAVMELNREDGGNRTFTLVTNNENNIAYDVTYERLYRINNGKGTKEESFKWLEKNKPYKQNLNVFNIEYFDTKLFDDNVNNELIKQTLIDELQDNGITTFAKFEKQLYFDLMSLKPLDTDKENENGGN</sequence>
<evidence type="ECO:0000259" key="3">
    <source>
        <dbReference type="Pfam" id="PF01555"/>
    </source>
</evidence>
<proteinExistence type="predicted"/>
<organism evidence="4 5">
    <name type="scientific">Mycoplasma zalophidermidis</name>
    <dbReference type="NCBI Taxonomy" id="398174"/>
    <lineage>
        <taxon>Bacteria</taxon>
        <taxon>Bacillati</taxon>
        <taxon>Mycoplasmatota</taxon>
        <taxon>Mollicutes</taxon>
        <taxon>Mycoplasmataceae</taxon>
        <taxon>Mycoplasma</taxon>
    </lineage>
</organism>
<keyword evidence="2" id="KW-0808">Transferase</keyword>
<gene>
    <name evidence="4" type="ORF">KQ878_03670</name>
</gene>
<dbReference type="PROSITE" id="PS00092">
    <property type="entry name" value="N6_MTASE"/>
    <property type="match status" value="1"/>
</dbReference>
<dbReference type="RefSeq" id="WP_216567969.1">
    <property type="nucleotide sequence ID" value="NZ_JAHMHK010000014.1"/>
</dbReference>
<evidence type="ECO:0000313" key="4">
    <source>
        <dbReference type="EMBL" id="MBU4693962.1"/>
    </source>
</evidence>
<comment type="caution">
    <text evidence="4">The sequence shown here is derived from an EMBL/GenBank/DDBJ whole genome shotgun (WGS) entry which is preliminary data.</text>
</comment>
<feature type="domain" description="DNA methylase N-4/N-6" evidence="3">
    <location>
        <begin position="2"/>
        <end position="293"/>
    </location>
</feature>
<evidence type="ECO:0000256" key="2">
    <source>
        <dbReference type="ARBA" id="ARBA00022679"/>
    </source>
</evidence>
<dbReference type="EMBL" id="JAHMHK010000014">
    <property type="protein sequence ID" value="MBU4693962.1"/>
    <property type="molecule type" value="Genomic_DNA"/>
</dbReference>
<dbReference type="InterPro" id="IPR002941">
    <property type="entry name" value="DNA_methylase_N4/N6"/>
</dbReference>
<reference evidence="4" key="1">
    <citation type="submission" date="2021-06" db="EMBL/GenBank/DDBJ databases">
        <title>Novel Mycoplasma species detected in California sea lions (Zalophus californianus) from the USA.</title>
        <authorList>
            <person name="Volokhov D.V."/>
            <person name="Furtak V.A."/>
            <person name="Zagorodnyaya T.A."/>
        </authorList>
    </citation>
    <scope>NUCLEOTIDE SEQUENCE [LARGE SCALE GENOMIC DNA]</scope>
    <source>
        <strain evidence="4">CSL 4779</strain>
    </source>
</reference>
<keyword evidence="1" id="KW-0489">Methyltransferase</keyword>
<dbReference type="InterPro" id="IPR002052">
    <property type="entry name" value="DNA_methylase_N6_adenine_CS"/>
</dbReference>
<dbReference type="Proteomes" id="UP000812267">
    <property type="component" value="Unassembled WGS sequence"/>
</dbReference>
<evidence type="ECO:0000256" key="1">
    <source>
        <dbReference type="ARBA" id="ARBA00022603"/>
    </source>
</evidence>
<evidence type="ECO:0000313" key="5">
    <source>
        <dbReference type="Proteomes" id="UP000812267"/>
    </source>
</evidence>
<accession>A0ABS6DSG3</accession>
<dbReference type="Pfam" id="PF01555">
    <property type="entry name" value="N6_N4_Mtase"/>
    <property type="match status" value="1"/>
</dbReference>
<name>A0ABS6DSG3_9MOLU</name>